<dbReference type="Pfam" id="PF13560">
    <property type="entry name" value="HTH_31"/>
    <property type="match status" value="1"/>
</dbReference>
<sequence length="262" mass="29044">MLPRDVGLEPGPRRRVAGLRREELALLAGVSSDYYQRMEQGRDVRPSEQVLDALARALNFSAEETRHLHTLAAAARTPARAPRHHEPEEVPPTTLRLLHTMTTPTMVVGRFLDVLAWNPLAGVLLDEFARLPRAERNLLKLLLHPEADRSCADRTATVAELTAMLRTQVAADPSHPRGIELVGELAVHSDEFATLWARHDVSETTRGRMRLDHPLVGELTLDWDAYPVPGAPGPVLITYTAEAGTPDEERLRLLASLLTTRA</sequence>
<evidence type="ECO:0000259" key="1">
    <source>
        <dbReference type="PROSITE" id="PS50943"/>
    </source>
</evidence>
<dbReference type="EMBL" id="FNIE01000004">
    <property type="protein sequence ID" value="SDN53669.1"/>
    <property type="molecule type" value="Genomic_DNA"/>
</dbReference>
<dbReference type="Gene3D" id="1.10.260.40">
    <property type="entry name" value="lambda repressor-like DNA-binding domains"/>
    <property type="match status" value="1"/>
</dbReference>
<accession>A0A1H0C710</accession>
<keyword evidence="3" id="KW-1185">Reference proteome</keyword>
<dbReference type="InterPro" id="IPR041413">
    <property type="entry name" value="MLTR_LBD"/>
</dbReference>
<dbReference type="SMART" id="SM00530">
    <property type="entry name" value="HTH_XRE"/>
    <property type="match status" value="1"/>
</dbReference>
<dbReference type="GO" id="GO:0003677">
    <property type="term" value="F:DNA binding"/>
    <property type="evidence" value="ECO:0007669"/>
    <property type="project" value="InterPro"/>
</dbReference>
<dbReference type="InterPro" id="IPR010982">
    <property type="entry name" value="Lambda_DNA-bd_dom_sf"/>
</dbReference>
<dbReference type="CDD" id="cd00093">
    <property type="entry name" value="HTH_XRE"/>
    <property type="match status" value="1"/>
</dbReference>
<dbReference type="PROSITE" id="PS50943">
    <property type="entry name" value="HTH_CROC1"/>
    <property type="match status" value="1"/>
</dbReference>
<reference evidence="2 3" key="1">
    <citation type="submission" date="2016-10" db="EMBL/GenBank/DDBJ databases">
        <authorList>
            <person name="de Groot N.N."/>
        </authorList>
    </citation>
    <scope>NUCLEOTIDE SEQUENCE [LARGE SCALE GENOMIC DNA]</scope>
    <source>
        <strain evidence="2 3">CGMCC 4.2022</strain>
    </source>
</reference>
<dbReference type="Gene3D" id="3.30.450.180">
    <property type="match status" value="1"/>
</dbReference>
<dbReference type="STRING" id="310781.SAMN05216259_104445"/>
<dbReference type="PANTHER" id="PTHR35010:SF2">
    <property type="entry name" value="BLL4672 PROTEIN"/>
    <property type="match status" value="1"/>
</dbReference>
<dbReference type="Proteomes" id="UP000199341">
    <property type="component" value="Unassembled WGS sequence"/>
</dbReference>
<organism evidence="2 3">
    <name type="scientific">Actinacidiphila guanduensis</name>
    <dbReference type="NCBI Taxonomy" id="310781"/>
    <lineage>
        <taxon>Bacteria</taxon>
        <taxon>Bacillati</taxon>
        <taxon>Actinomycetota</taxon>
        <taxon>Actinomycetes</taxon>
        <taxon>Kitasatosporales</taxon>
        <taxon>Streptomycetaceae</taxon>
        <taxon>Actinacidiphila</taxon>
    </lineage>
</organism>
<gene>
    <name evidence="2" type="ORF">SAMN05216259_104445</name>
</gene>
<protein>
    <submittedName>
        <fullName evidence="2">Helix-turn-helix domain-containing protein</fullName>
    </submittedName>
</protein>
<dbReference type="PANTHER" id="PTHR35010">
    <property type="entry name" value="BLL4672 PROTEIN-RELATED"/>
    <property type="match status" value="1"/>
</dbReference>
<evidence type="ECO:0000313" key="2">
    <source>
        <dbReference type="EMBL" id="SDN53669.1"/>
    </source>
</evidence>
<feature type="domain" description="HTH cro/C1-type" evidence="1">
    <location>
        <begin position="14"/>
        <end position="65"/>
    </location>
</feature>
<proteinExistence type="predicted"/>
<dbReference type="InterPro" id="IPR001387">
    <property type="entry name" value="Cro/C1-type_HTH"/>
</dbReference>
<dbReference type="Pfam" id="PF17765">
    <property type="entry name" value="MLTR_LBD"/>
    <property type="match status" value="1"/>
</dbReference>
<evidence type="ECO:0000313" key="3">
    <source>
        <dbReference type="Proteomes" id="UP000199341"/>
    </source>
</evidence>
<dbReference type="SUPFAM" id="SSF47413">
    <property type="entry name" value="lambda repressor-like DNA-binding domains"/>
    <property type="match status" value="1"/>
</dbReference>
<name>A0A1H0C710_9ACTN</name>
<dbReference type="AlphaFoldDB" id="A0A1H0C710"/>